<dbReference type="RefSeq" id="WP_090478215.1">
    <property type="nucleotide sequence ID" value="NZ_LT629710.1"/>
</dbReference>
<feature type="transmembrane region" description="Helical" evidence="2">
    <location>
        <begin position="83"/>
        <end position="107"/>
    </location>
</feature>
<dbReference type="STRING" id="1090615.SAMN04515671_3510"/>
<dbReference type="Pfam" id="PF12730">
    <property type="entry name" value="ABC2_membrane_4"/>
    <property type="match status" value="1"/>
</dbReference>
<evidence type="ECO:0000256" key="2">
    <source>
        <dbReference type="SAM" id="Phobius"/>
    </source>
</evidence>
<feature type="transmembrane region" description="Helical" evidence="2">
    <location>
        <begin position="128"/>
        <end position="153"/>
    </location>
</feature>
<name>A0A1H0RD28_9ACTN</name>
<evidence type="ECO:0000313" key="4">
    <source>
        <dbReference type="Proteomes" id="UP000198741"/>
    </source>
</evidence>
<gene>
    <name evidence="3" type="ORF">SAMN04515671_3510</name>
</gene>
<organism evidence="3 4">
    <name type="scientific">Nakamurella panacisegetis</name>
    <dbReference type="NCBI Taxonomy" id="1090615"/>
    <lineage>
        <taxon>Bacteria</taxon>
        <taxon>Bacillati</taxon>
        <taxon>Actinomycetota</taxon>
        <taxon>Actinomycetes</taxon>
        <taxon>Nakamurellales</taxon>
        <taxon>Nakamurellaceae</taxon>
        <taxon>Nakamurella</taxon>
    </lineage>
</organism>
<dbReference type="OrthoDB" id="3297477at2"/>
<feature type="transmembrane region" description="Helical" evidence="2">
    <location>
        <begin position="173"/>
        <end position="195"/>
    </location>
</feature>
<accession>A0A1H0RD28</accession>
<reference evidence="3 4" key="1">
    <citation type="submission" date="2016-10" db="EMBL/GenBank/DDBJ databases">
        <authorList>
            <person name="de Groot N.N."/>
        </authorList>
    </citation>
    <scope>NUCLEOTIDE SEQUENCE [LARGE SCALE GENOMIC DNA]</scope>
    <source>
        <strain evidence="4">P4-7,KCTC 19426,CECT 7604</strain>
    </source>
</reference>
<feature type="region of interest" description="Disordered" evidence="1">
    <location>
        <begin position="1"/>
        <end position="22"/>
    </location>
</feature>
<feature type="transmembrane region" description="Helical" evidence="2">
    <location>
        <begin position="202"/>
        <end position="223"/>
    </location>
</feature>
<evidence type="ECO:0000256" key="1">
    <source>
        <dbReference type="SAM" id="MobiDB-lite"/>
    </source>
</evidence>
<keyword evidence="4" id="KW-1185">Reference proteome</keyword>
<dbReference type="EMBL" id="LT629710">
    <property type="protein sequence ID" value="SDP27437.1"/>
    <property type="molecule type" value="Genomic_DNA"/>
</dbReference>
<dbReference type="AlphaFoldDB" id="A0A1H0RD28"/>
<evidence type="ECO:0000313" key="3">
    <source>
        <dbReference type="EMBL" id="SDP27437.1"/>
    </source>
</evidence>
<feature type="transmembrane region" description="Helical" evidence="2">
    <location>
        <begin position="252"/>
        <end position="273"/>
    </location>
</feature>
<proteinExistence type="predicted"/>
<feature type="transmembrane region" description="Helical" evidence="2">
    <location>
        <begin position="44"/>
        <end position="63"/>
    </location>
</feature>
<protein>
    <submittedName>
        <fullName evidence="3">ABC-2 family transporter protein</fullName>
    </submittedName>
</protein>
<keyword evidence="2" id="KW-0812">Transmembrane</keyword>
<dbReference type="PANTHER" id="PTHR37305:SF1">
    <property type="entry name" value="MEMBRANE PROTEIN"/>
    <property type="match status" value="1"/>
</dbReference>
<dbReference type="PANTHER" id="PTHR37305">
    <property type="entry name" value="INTEGRAL MEMBRANE PROTEIN-RELATED"/>
    <property type="match status" value="1"/>
</dbReference>
<keyword evidence="2" id="KW-1133">Transmembrane helix</keyword>
<sequence>MTTTHDQPTRAPQRYTPQANPAPVTLPRVLSSEWVKLRSLRSSWITMILAVAGLVVVAIAGGILTNQDWSHMRPRELARFEPIGQSLTGINFSQLAIGVLGVLFITGEYGTGMIRSSLAAAPRRLPVLWAKAILFATVTFVLMELSAFLAFLTGQAALASHGTTLAAAGALRATVGTGLYLTVVALLGVGLGFIIRSTAGGIAALFGLLLVLPGILAILPQTWQDNIGPYLPSNAGAAIYTVKPDTTSLSPWTGFAVFCLYAAVALGVAALVLKRRDA</sequence>
<keyword evidence="2" id="KW-0472">Membrane</keyword>
<dbReference type="Proteomes" id="UP000198741">
    <property type="component" value="Chromosome I"/>
</dbReference>